<dbReference type="EMBL" id="OU895880">
    <property type="protein sequence ID" value="CAH1735591.1"/>
    <property type="molecule type" value="Genomic_DNA"/>
</dbReference>
<dbReference type="SUPFAM" id="SSF52540">
    <property type="entry name" value="P-loop containing nucleoside triphosphate hydrolases"/>
    <property type="match status" value="1"/>
</dbReference>
<sequence length="2258" mass="264148">MTALGYLTHTILIVTRFTKMDINDKSQQHTKFKDEYAATYPTSSNYIEIKKSCKVMRFTTECGFNKILSFISKINDFPNLFIFVIEIENIGLYKENIQTLKNILLDIERPIIIQVIAKIDNQKLFYYKKENDKQFYEVKVDQNGDKNFNTFESYLNCFATENVEKYEDKFNEILLNTENSTLILRFLRTLDLSDRLFMDLIYNCAESGSKADFLAALDAPFEGERRFFIPDADYYLCETINDNETTISVLYTAIQNSNGDVVNYLITHCTHLIELLPFEHRIDISTAAFNKEKFDVLCDLLEYSDFPFPRNIANHPVTHERLTQICKERNQFHEAIRNKIEANVNYFTDTYFNNKMAYDTNNKTALFKAITSRNFEVYCRLKSLGFKSEYSEKCEEYESKLTGREKELLSKQERIQTKINADCSISDSKKYISLLSARSLIHNRKVNKSEEIKYRKQIVKWLEELSKIEVCKAFLDAAAQCEDLKIIFDFESLSVDNVDLKGKGAVGTTYAAAKYIFIAAKLKDKDREQNIKGVLIHEICHYVMRLVYENNEEPYYKNDKISKKKFDQIVSMYDKFRSPDTNDILDDKCGGIISTVYTLYPQINYTAELVVRPAQILAKYDDNDEHTNVLQAEYKPLFDYVTENVLPELRKFDLRHRSSVRKLNKIVGHLDAIKEEAFVFTESKVSISNNLNFESYVMTSNVPKLLLSDLFNSFKLEYLPDTKTVFIRPQDCKNQSIFDAYSQIVSNSNEIRVIIDCSKGMGPKLEDLLPKFNLIIIVSNEHHSREVMKLYSKKFNKSIDPKVINYRFCDLTPENQLYLLQTEVQFQNEKLNLHNLLSNQITQVDECFLEIVDDKLLKLLVDEFEIQINVKFECEKYFQALYRSRNLIEHNNDNLGSKQKFTQEEFLKAVQDDKSIIISDIGGNGKSWTLKNITIKLRKQKPSKWVSYIHLRMFENIFDSKKTNSNFLQFMSVNVLSCNTYERAIFKRLYKTGNCCILLDGYDELNLTSREFVKELMMSFKNYGGNQIWVATRDIFKDELQTVLHTKVVYKPAEFTVDDAIEFIKTTWMLSDIEKELKIVQEFEVLKILRTKDSQMYQSYAENLVSKIFNSKFLKTGLPNICKIAADIFKDQDDKSMVYSLNVDMIYDEYVKNKYHDWSNGTRRQSNSSTDSETFLAINQYQAVKNICPMLTPICDLVYKNVKFHDEDVIACGLTSRRNDNIIFEHESFNEYFLLSFLAKVIKNFRDIFIKLGFEDIIKNLMIQFFNSRKFDIFRSVADNVLNDIHEVDEVKQFFLKFFNIPNQNVDTVDFLFKMVEEFYAAPQKSQNIVMLTQVVNNWFGEKKFVKEGMEFFNKFPEISEGFSSIANKFIYKAGRKLLPPDSDANTDFYALSTLLNVDSRTFATTFDDFLDRCSYNEQTRILKECDKNKKNILHLCVEKQKQIKLKFLWRKIEGHFENFEDFKAIVTKESLPFRYNVFHAAVVYNKNIDFHEIFWTLSIESFKDQSELLNILLKKDINGNNVVHLMLLENKSDVIEYLLIFLRENLQNELFKDILASKNVNGNNLIQVAIIQKYGLSYLEILWNIFNDTFDSEFMDILTQTNVERNNVFQLAARFSSNPEIIKFMIEKLDSSDLIKLLLKNKDRFNRNILQSAARQNESLNCHEYLWEIIETHFDTQDLIKLINNRDNDNDNVLHCAVSNNINAIAEYTLKTIELILEEDELVKYLKLRGHRRKNLKKLSLENTKDHEVVEWVENIIGSIYSKHPQGSPTTILTISRDKQLNVNNEKLQEIFNHPDVTDRQIVVISIIGVPKKGKSFILNYCLRYLYAHYPSINHPDKFDSNHSTNWIEDDDEPLVGFTWNCANNCDESSLILWNDVFLPRSNNVSGKIAIMVMDTQNCIEHGSSMFNFTALFSSKLILNFSCMPNENICESLKDDVEEVMRKLGDEQAERKIFQNCTFLFRDWEHLNNYKIKNRKNILDKIFTTENDEKRDMKRLKLLIESLYENLSYHMLSYPGKSVHSTVVKSSSYDGNWGEMDVDFRDELVNFIESELKLDNLAPKNINGRSLRGSEFLEYIKYQLEAYKSGKSIDYNAYGYEMPELVCCDNVSKSTKSNESMNSNKLVDDDIGRHEEYRNMRTEGNSQNVNKRQNYELSEITSKSQDSSLMKFPVDQIMELIVESLVEEYKDLVHSKSGAALDASDQYKLQEYCESIIVEKYNVSAKIVNNENKIKFKILLCDKIKELNERMNTEDKLDKLI</sequence>
<dbReference type="GO" id="GO:0003924">
    <property type="term" value="F:GTPase activity"/>
    <property type="evidence" value="ECO:0007669"/>
    <property type="project" value="InterPro"/>
</dbReference>
<evidence type="ECO:0000313" key="2">
    <source>
        <dbReference type="EMBL" id="CAH1735591.1"/>
    </source>
</evidence>
<organism evidence="2 3">
    <name type="scientific">Chironomus riparius</name>
    <dbReference type="NCBI Taxonomy" id="315576"/>
    <lineage>
        <taxon>Eukaryota</taxon>
        <taxon>Metazoa</taxon>
        <taxon>Ecdysozoa</taxon>
        <taxon>Arthropoda</taxon>
        <taxon>Hexapoda</taxon>
        <taxon>Insecta</taxon>
        <taxon>Pterygota</taxon>
        <taxon>Neoptera</taxon>
        <taxon>Endopterygota</taxon>
        <taxon>Diptera</taxon>
        <taxon>Nematocera</taxon>
        <taxon>Chironomoidea</taxon>
        <taxon>Chironomidae</taxon>
        <taxon>Chironominae</taxon>
        <taxon>Chironomus</taxon>
    </lineage>
</organism>
<gene>
    <name evidence="2" type="ORF">CHIRRI_LOCUS14851</name>
</gene>
<name>A0A9P0JAR2_9DIPT</name>
<dbReference type="Gene3D" id="1.25.40.20">
    <property type="entry name" value="Ankyrin repeat-containing domain"/>
    <property type="match status" value="1"/>
</dbReference>
<dbReference type="InterPro" id="IPR027417">
    <property type="entry name" value="P-loop_NTPase"/>
</dbReference>
<dbReference type="Proteomes" id="UP001153620">
    <property type="component" value="Chromosome 4"/>
</dbReference>
<dbReference type="Pfam" id="PF02263">
    <property type="entry name" value="GBP"/>
    <property type="match status" value="1"/>
</dbReference>
<reference evidence="2" key="1">
    <citation type="submission" date="2022-01" db="EMBL/GenBank/DDBJ databases">
        <authorList>
            <person name="King R."/>
        </authorList>
    </citation>
    <scope>NUCLEOTIDE SEQUENCE</scope>
</reference>
<dbReference type="InterPro" id="IPR036770">
    <property type="entry name" value="Ankyrin_rpt-contain_sf"/>
</dbReference>
<protein>
    <recommendedName>
        <fullName evidence="1">Guanylate-binding protein N-terminal domain-containing protein</fullName>
    </recommendedName>
</protein>
<evidence type="ECO:0000259" key="1">
    <source>
        <dbReference type="Pfam" id="PF02263"/>
    </source>
</evidence>
<dbReference type="InterPro" id="IPR015894">
    <property type="entry name" value="Guanylate-bd_N"/>
</dbReference>
<proteinExistence type="predicted"/>
<reference evidence="2" key="2">
    <citation type="submission" date="2022-10" db="EMBL/GenBank/DDBJ databases">
        <authorList>
            <consortium name="ENA_rothamsted_submissions"/>
            <consortium name="culmorum"/>
            <person name="King R."/>
        </authorList>
    </citation>
    <scope>NUCLEOTIDE SEQUENCE</scope>
</reference>
<keyword evidence="3" id="KW-1185">Reference proteome</keyword>
<dbReference type="GO" id="GO:0005525">
    <property type="term" value="F:GTP binding"/>
    <property type="evidence" value="ECO:0007669"/>
    <property type="project" value="InterPro"/>
</dbReference>
<dbReference type="SMART" id="SM00248">
    <property type="entry name" value="ANK"/>
    <property type="match status" value="5"/>
</dbReference>
<accession>A0A9P0JAR2</accession>
<dbReference type="PANTHER" id="PTHR10751">
    <property type="entry name" value="GUANYLATE BINDING PROTEIN"/>
    <property type="match status" value="1"/>
</dbReference>
<dbReference type="SUPFAM" id="SSF48403">
    <property type="entry name" value="Ankyrin repeat"/>
    <property type="match status" value="1"/>
</dbReference>
<evidence type="ECO:0000313" key="3">
    <source>
        <dbReference type="Proteomes" id="UP001153620"/>
    </source>
</evidence>
<dbReference type="InterPro" id="IPR002110">
    <property type="entry name" value="Ankyrin_rpt"/>
</dbReference>
<dbReference type="Gene3D" id="3.40.50.300">
    <property type="entry name" value="P-loop containing nucleotide triphosphate hydrolases"/>
    <property type="match status" value="1"/>
</dbReference>
<feature type="domain" description="Guanylate-binding protein N-terminal" evidence="1">
    <location>
        <begin position="1779"/>
        <end position="2051"/>
    </location>
</feature>